<keyword evidence="3" id="KW-0804">Transcription</keyword>
<dbReference type="SMART" id="SM00347">
    <property type="entry name" value="HTH_MARR"/>
    <property type="match status" value="1"/>
</dbReference>
<dbReference type="Gene3D" id="1.10.10.10">
    <property type="entry name" value="Winged helix-like DNA-binding domain superfamily/Winged helix DNA-binding domain"/>
    <property type="match status" value="1"/>
</dbReference>
<dbReference type="PROSITE" id="PS01117">
    <property type="entry name" value="HTH_MARR_1"/>
    <property type="match status" value="1"/>
</dbReference>
<dbReference type="GO" id="GO:0003677">
    <property type="term" value="F:DNA binding"/>
    <property type="evidence" value="ECO:0007669"/>
    <property type="project" value="UniProtKB-KW"/>
</dbReference>
<dbReference type="PROSITE" id="PS50995">
    <property type="entry name" value="HTH_MARR_2"/>
    <property type="match status" value="1"/>
</dbReference>
<dbReference type="AlphaFoldDB" id="A0A4S4NCA6"/>
<name>A0A4S4NCA6_9RHOB</name>
<accession>A0A4S4NCA6</accession>
<comment type="caution">
    <text evidence="5">The sequence shown here is derived from an EMBL/GenBank/DDBJ whole genome shotgun (WGS) entry which is preliminary data.</text>
</comment>
<evidence type="ECO:0000313" key="5">
    <source>
        <dbReference type="EMBL" id="THH36097.1"/>
    </source>
</evidence>
<dbReference type="Pfam" id="PF01047">
    <property type="entry name" value="MarR"/>
    <property type="match status" value="1"/>
</dbReference>
<feature type="domain" description="HTH marR-type" evidence="4">
    <location>
        <begin position="11"/>
        <end position="140"/>
    </location>
</feature>
<proteinExistence type="predicted"/>
<dbReference type="InterPro" id="IPR000835">
    <property type="entry name" value="HTH_MarR-typ"/>
</dbReference>
<protein>
    <submittedName>
        <fullName evidence="5">MarR family transcriptional regulator</fullName>
    </submittedName>
</protein>
<dbReference type="PANTHER" id="PTHR33164:SF43">
    <property type="entry name" value="HTH-TYPE TRANSCRIPTIONAL REPRESSOR YETL"/>
    <property type="match status" value="1"/>
</dbReference>
<sequence length="155" mass="17396">MSGFPADLPPELKVLMGVYYLYWKVDELIAASDKKHVLAKNELQMLISLEQSKRMGEIAENMQVLPSTVTNIADTLESQGFITRQRDPDDRRAWRLSLTDEGRQLRAEYIDYVSTLFHDVSGLSQAETKTIADLMLKVASHIKAGGLPEGVIECL</sequence>
<gene>
    <name evidence="5" type="ORF">E4Z66_13645</name>
</gene>
<dbReference type="RefSeq" id="WP_136463567.1">
    <property type="nucleotide sequence ID" value="NZ_SRKY01000003.1"/>
</dbReference>
<organism evidence="5 6">
    <name type="scientific">Aliishimia ponticola</name>
    <dbReference type="NCBI Taxonomy" id="2499833"/>
    <lineage>
        <taxon>Bacteria</taxon>
        <taxon>Pseudomonadati</taxon>
        <taxon>Pseudomonadota</taxon>
        <taxon>Alphaproteobacteria</taxon>
        <taxon>Rhodobacterales</taxon>
        <taxon>Paracoccaceae</taxon>
        <taxon>Aliishimia</taxon>
    </lineage>
</organism>
<evidence type="ECO:0000259" key="4">
    <source>
        <dbReference type="PROSITE" id="PS50995"/>
    </source>
</evidence>
<evidence type="ECO:0000256" key="1">
    <source>
        <dbReference type="ARBA" id="ARBA00023015"/>
    </source>
</evidence>
<dbReference type="SUPFAM" id="SSF46785">
    <property type="entry name" value="Winged helix' DNA-binding domain"/>
    <property type="match status" value="1"/>
</dbReference>
<dbReference type="PANTHER" id="PTHR33164">
    <property type="entry name" value="TRANSCRIPTIONAL REGULATOR, MARR FAMILY"/>
    <property type="match status" value="1"/>
</dbReference>
<keyword evidence="1" id="KW-0805">Transcription regulation</keyword>
<dbReference type="EMBL" id="SRKY01000003">
    <property type="protein sequence ID" value="THH36097.1"/>
    <property type="molecule type" value="Genomic_DNA"/>
</dbReference>
<reference evidence="5 6" key="1">
    <citation type="submission" date="2019-04" db="EMBL/GenBank/DDBJ databases">
        <title>Shimia ponticola sp. nov., isolated from seawater.</title>
        <authorList>
            <person name="Kim Y.-O."/>
            <person name="Yoon J.-H."/>
        </authorList>
    </citation>
    <scope>NUCLEOTIDE SEQUENCE [LARGE SCALE GENOMIC DNA]</scope>
    <source>
        <strain evidence="5 6">MYP11</strain>
    </source>
</reference>
<dbReference type="InterPro" id="IPR036390">
    <property type="entry name" value="WH_DNA-bd_sf"/>
</dbReference>
<keyword evidence="2" id="KW-0238">DNA-binding</keyword>
<evidence type="ECO:0000313" key="6">
    <source>
        <dbReference type="Proteomes" id="UP000306602"/>
    </source>
</evidence>
<dbReference type="InterPro" id="IPR023187">
    <property type="entry name" value="Tscrpt_reg_MarR-type_CS"/>
</dbReference>
<dbReference type="InterPro" id="IPR036388">
    <property type="entry name" value="WH-like_DNA-bd_sf"/>
</dbReference>
<dbReference type="GO" id="GO:0003700">
    <property type="term" value="F:DNA-binding transcription factor activity"/>
    <property type="evidence" value="ECO:0007669"/>
    <property type="project" value="InterPro"/>
</dbReference>
<evidence type="ECO:0000256" key="2">
    <source>
        <dbReference type="ARBA" id="ARBA00023125"/>
    </source>
</evidence>
<dbReference type="InterPro" id="IPR039422">
    <property type="entry name" value="MarR/SlyA-like"/>
</dbReference>
<dbReference type="Proteomes" id="UP000306602">
    <property type="component" value="Unassembled WGS sequence"/>
</dbReference>
<keyword evidence="6" id="KW-1185">Reference proteome</keyword>
<dbReference type="GO" id="GO:0006950">
    <property type="term" value="P:response to stress"/>
    <property type="evidence" value="ECO:0007669"/>
    <property type="project" value="TreeGrafter"/>
</dbReference>
<evidence type="ECO:0000256" key="3">
    <source>
        <dbReference type="ARBA" id="ARBA00023163"/>
    </source>
</evidence>
<dbReference type="OrthoDB" id="582199at2"/>